<dbReference type="STRING" id="1245469.S58_71550"/>
<organism evidence="1 2">
    <name type="scientific">Bradyrhizobium oligotrophicum S58</name>
    <dbReference type="NCBI Taxonomy" id="1245469"/>
    <lineage>
        <taxon>Bacteria</taxon>
        <taxon>Pseudomonadati</taxon>
        <taxon>Pseudomonadota</taxon>
        <taxon>Alphaproteobacteria</taxon>
        <taxon>Hyphomicrobiales</taxon>
        <taxon>Nitrobacteraceae</taxon>
        <taxon>Bradyrhizobium</taxon>
    </lineage>
</organism>
<keyword evidence="2" id="KW-1185">Reference proteome</keyword>
<evidence type="ECO:0000313" key="1">
    <source>
        <dbReference type="EMBL" id="BAM93120.1"/>
    </source>
</evidence>
<name>M5A2L5_9BRAD</name>
<dbReference type="HOGENOM" id="CLU_592736_0_0_5"/>
<dbReference type="Proteomes" id="UP000011841">
    <property type="component" value="Chromosome"/>
</dbReference>
<dbReference type="KEGG" id="aol:S58_71550"/>
<dbReference type="AlphaFoldDB" id="M5A2L5"/>
<proteinExistence type="predicted"/>
<accession>M5A2L5</accession>
<protein>
    <submittedName>
        <fullName evidence="1">6-phosphogluconate dehydrogenase</fullName>
    </submittedName>
</protein>
<reference evidence="1 2" key="1">
    <citation type="journal article" date="2013" name="Appl. Environ. Microbiol.">
        <title>Genome analysis suggests that the soil oligotrophic bacterium Agromonas oligotrophica (Bradyrhizobium oligotrophicum) is a nitrogen-fixing symbiont of Aeschynomene indica.</title>
        <authorList>
            <person name="Okubo T."/>
            <person name="Fukushima S."/>
            <person name="Itakura M."/>
            <person name="Oshima K."/>
            <person name="Longtonglang A."/>
            <person name="Teaumroong N."/>
            <person name="Mitsui H."/>
            <person name="Hattori M."/>
            <person name="Hattori R."/>
            <person name="Hattori T."/>
            <person name="Minamisawa K."/>
        </authorList>
    </citation>
    <scope>NUCLEOTIDE SEQUENCE [LARGE SCALE GENOMIC DNA]</scope>
    <source>
        <strain evidence="1 2">S58</strain>
    </source>
</reference>
<gene>
    <name evidence="1" type="ORF">S58_71550</name>
</gene>
<sequence>MRRGLGLGCVLLAIWIAGQRESEAGEGSAARIREVFAEAEYSNAASAAVDTLLSKQDARTCDFFGYRLLCTRRYLSLSEQTKVKRSAARAVPQAVRVLRKYDYPPMNRLTIVNAFRSSKDRDDTVQPVLVSAPYPGFIPFAAYDGTVSPTYDALNHSFEYNNEAPKPEQERFDKIAQDWVVGTMYDAKVPDLKDMAVSTIPNRFETLLHKEFDFKGHDLFGDFADSRRVADGAKIVEFWENYVAFSKTADLRACANLCSIAIELVSPKDHIRSIAHCSVVSVAGVAGSPENCYTVLTSDGKASYLRVSLYLNAVSGLDGIGGDEVSCEPVAALSKVDVDTLAEAVASDLRKVNASPADPSYAVEISKKGANRTVLMATRYGLSAFFTDKTTWEISTTRVDIYSDEQSGMTATVSLTAATSSTHSPNQDGYKLLQDNEATAMRRKVVRLLASSFKCKTQRGT</sequence>
<dbReference type="EMBL" id="AP012603">
    <property type="protein sequence ID" value="BAM93120.1"/>
    <property type="molecule type" value="Genomic_DNA"/>
</dbReference>
<evidence type="ECO:0000313" key="2">
    <source>
        <dbReference type="Proteomes" id="UP000011841"/>
    </source>
</evidence>
<dbReference type="PATRIC" id="fig|1245469.3.peg.7313"/>